<dbReference type="Proteomes" id="UP001229651">
    <property type="component" value="Unassembled WGS sequence"/>
</dbReference>
<dbReference type="InterPro" id="IPR050631">
    <property type="entry name" value="PheA/TfdB_FAD_monoxygenase"/>
</dbReference>
<dbReference type="SUPFAM" id="SSF51905">
    <property type="entry name" value="FAD/NAD(P)-binding domain"/>
    <property type="match status" value="1"/>
</dbReference>
<organism evidence="3 4">
    <name type="scientific">Amycolatopsis thermophila</name>
    <dbReference type="NCBI Taxonomy" id="206084"/>
    <lineage>
        <taxon>Bacteria</taxon>
        <taxon>Bacillati</taxon>
        <taxon>Actinomycetota</taxon>
        <taxon>Actinomycetes</taxon>
        <taxon>Pseudonocardiales</taxon>
        <taxon>Pseudonocardiaceae</taxon>
        <taxon>Amycolatopsis</taxon>
    </lineage>
</organism>
<dbReference type="InterPro" id="IPR002938">
    <property type="entry name" value="FAD-bd"/>
</dbReference>
<dbReference type="Gene3D" id="3.30.70.2450">
    <property type="match status" value="1"/>
</dbReference>
<gene>
    <name evidence="3" type="ORF">FB470_004302</name>
</gene>
<comment type="caution">
    <text evidence="3">The sequence shown here is derived from an EMBL/GenBank/DDBJ whole genome shotgun (WGS) entry which is preliminary data.</text>
</comment>
<dbReference type="EMBL" id="JAUSUT010000001">
    <property type="protein sequence ID" value="MDQ0380308.1"/>
    <property type="molecule type" value="Genomic_DNA"/>
</dbReference>
<evidence type="ECO:0000313" key="4">
    <source>
        <dbReference type="Proteomes" id="UP001229651"/>
    </source>
</evidence>
<name>A0ABU0EYG5_9PSEU</name>
<dbReference type="PANTHER" id="PTHR43476:SF3">
    <property type="entry name" value="FAD-BINDING MONOOXYGENASE"/>
    <property type="match status" value="1"/>
</dbReference>
<evidence type="ECO:0000313" key="3">
    <source>
        <dbReference type="EMBL" id="MDQ0380308.1"/>
    </source>
</evidence>
<protein>
    <submittedName>
        <fullName evidence="3">3-(3-hydroxy-phenyl)propionate hydroxylase</fullName>
        <ecNumber evidence="3">1.14.13.127</ecNumber>
    </submittedName>
</protein>
<reference evidence="3 4" key="1">
    <citation type="submission" date="2023-07" db="EMBL/GenBank/DDBJ databases">
        <title>Sequencing the genomes of 1000 actinobacteria strains.</title>
        <authorList>
            <person name="Klenk H.-P."/>
        </authorList>
    </citation>
    <scope>NUCLEOTIDE SEQUENCE [LARGE SCALE GENOMIC DNA]</scope>
    <source>
        <strain evidence="3 4">DSM 45805</strain>
    </source>
</reference>
<dbReference type="RefSeq" id="WP_306994172.1">
    <property type="nucleotide sequence ID" value="NZ_JAUSUT010000001.1"/>
</dbReference>
<dbReference type="EC" id="1.14.13.127" evidence="3"/>
<dbReference type="PRINTS" id="PR00420">
    <property type="entry name" value="RNGMNOXGNASE"/>
</dbReference>
<evidence type="ECO:0000256" key="1">
    <source>
        <dbReference type="ARBA" id="ARBA00023002"/>
    </source>
</evidence>
<dbReference type="GO" id="GO:0008688">
    <property type="term" value="F:3-(3-hydroxyphenyl)propionate hydroxylase activity"/>
    <property type="evidence" value="ECO:0007669"/>
    <property type="project" value="UniProtKB-EC"/>
</dbReference>
<dbReference type="Gene3D" id="3.40.30.120">
    <property type="match status" value="1"/>
</dbReference>
<sequence length="517" mass="55979">MTTDFDVAIAGYGPVGQALAILLGRRGWKTAVFDRQRELYPLPRACHLDYEAMRILQAMGIADEIDAAITPAREYLLLRGDLSVLSDLPRGWETPTGWEASYHFYQPDVEHIFDAAAKALPGVTVRQGMAVTGVVDDGEVVTVSLDSGERVTARFVIGADGANSLVRECLGIPREDLGFEATWVVNDVELKEGCPPLDVPDTGQVLDPAQPRHMAWLGGRHYRWEFMVLDGVDAGEAVNPERVWAKLSRWVDPGSAVLRRSALYTFRSLVAETFGTGGVLLAGDAAHLMPPFMGQGMVSGLRDAITLSWMLDLVLRDVAPVPFLENYTLSRRPHVTKYIAESVRIGQMVCETDPAKAAERDRILAAQTETPPPFRPPVEAFVVPGPLAGTLAVQPRVWDGDRSRMLDDVLGPGFQLLTTDPADVEGLSPEAEETCALVGVRSAVIGVAVGEPTPSFAEEKPRFADWLARAGATWVLVRPDGYVYESGTGRAALEQSLPALRAAIAEGVACSAVREVA</sequence>
<proteinExistence type="predicted"/>
<evidence type="ECO:0000259" key="2">
    <source>
        <dbReference type="Pfam" id="PF01494"/>
    </source>
</evidence>
<dbReference type="NCBIfam" id="NF004829">
    <property type="entry name" value="PRK06183.1-3"/>
    <property type="match status" value="1"/>
</dbReference>
<dbReference type="PANTHER" id="PTHR43476">
    <property type="entry name" value="3-(3-HYDROXY-PHENYL)PROPIONATE/3-HYDROXYCINNAMIC ACID HYDROXYLASE"/>
    <property type="match status" value="1"/>
</dbReference>
<dbReference type="Gene3D" id="3.50.50.60">
    <property type="entry name" value="FAD/NAD(P)-binding domain"/>
    <property type="match status" value="1"/>
</dbReference>
<dbReference type="InterPro" id="IPR036188">
    <property type="entry name" value="FAD/NAD-bd_sf"/>
</dbReference>
<keyword evidence="4" id="KW-1185">Reference proteome</keyword>
<keyword evidence="1 3" id="KW-0560">Oxidoreductase</keyword>
<dbReference type="Pfam" id="PF01494">
    <property type="entry name" value="FAD_binding_3"/>
    <property type="match status" value="1"/>
</dbReference>
<accession>A0ABU0EYG5</accession>
<feature type="domain" description="FAD-binding" evidence="2">
    <location>
        <begin position="5"/>
        <end position="340"/>
    </location>
</feature>